<accession>A0A556RT31</accession>
<dbReference type="Proteomes" id="UP000319138">
    <property type="component" value="Unassembled WGS sequence"/>
</dbReference>
<sequence>MRYAGINLANNNDEIFVEFYRLSLDHPAEAITLIDDKSEFSNIETELQLLPDLTKSPKSDFGLFGHYYKRTEFNTIYCNDEIFANDDYYAAY</sequence>
<dbReference type="EMBL" id="VMHL01000001">
    <property type="protein sequence ID" value="TSJ92060.1"/>
    <property type="molecule type" value="Genomic_DNA"/>
</dbReference>
<protein>
    <submittedName>
        <fullName evidence="1">Uncharacterized protein</fullName>
    </submittedName>
</protein>
<name>A0A556RT31_9GAMM</name>
<dbReference type="RefSeq" id="WP_144187989.1">
    <property type="nucleotide sequence ID" value="NZ_VMHL01000001.1"/>
</dbReference>
<proteinExistence type="predicted"/>
<evidence type="ECO:0000313" key="2">
    <source>
        <dbReference type="Proteomes" id="UP000319138"/>
    </source>
</evidence>
<reference evidence="1 2" key="1">
    <citation type="submission" date="2019-07" db="EMBL/GenBank/DDBJ databases">
        <title>Gilliamella genomes.</title>
        <authorList>
            <person name="Zheng H."/>
        </authorList>
    </citation>
    <scope>NUCLEOTIDE SEQUENCE [LARGE SCALE GENOMIC DNA]</scope>
    <source>
        <strain evidence="1 2">W8131</strain>
    </source>
</reference>
<comment type="caution">
    <text evidence="1">The sequence shown here is derived from an EMBL/GenBank/DDBJ whole genome shotgun (WGS) entry which is preliminary data.</text>
</comment>
<organism evidence="1 2">
    <name type="scientific">Gilliamella apicola</name>
    <dbReference type="NCBI Taxonomy" id="1196095"/>
    <lineage>
        <taxon>Bacteria</taxon>
        <taxon>Pseudomonadati</taxon>
        <taxon>Pseudomonadota</taxon>
        <taxon>Gammaproteobacteria</taxon>
        <taxon>Orbales</taxon>
        <taxon>Orbaceae</taxon>
        <taxon>Gilliamella</taxon>
    </lineage>
</organism>
<evidence type="ECO:0000313" key="1">
    <source>
        <dbReference type="EMBL" id="TSJ92060.1"/>
    </source>
</evidence>
<gene>
    <name evidence="1" type="ORF">FPQ14_02050</name>
</gene>
<dbReference type="AlphaFoldDB" id="A0A556RT31"/>